<proteinExistence type="predicted"/>
<dbReference type="OrthoDB" id="5241041at2"/>
<dbReference type="EMBL" id="PYBV01000001">
    <property type="protein sequence ID" value="PYC76477.1"/>
    <property type="molecule type" value="Genomic_DNA"/>
</dbReference>
<reference evidence="3 4" key="1">
    <citation type="submission" date="2018-03" db="EMBL/GenBank/DDBJ databases">
        <title>Bioinformatic expansion and discovery of thiopeptide antibiotics.</title>
        <authorList>
            <person name="Schwalen C.J."/>
            <person name="Hudson G.A."/>
            <person name="Mitchell D.A."/>
        </authorList>
    </citation>
    <scope>NUCLEOTIDE SEQUENCE [LARGE SCALE GENOMIC DNA]</scope>
    <source>
        <strain evidence="3 4">NRRL 8041</strain>
    </source>
</reference>
<evidence type="ECO:0000256" key="1">
    <source>
        <dbReference type="SAM" id="MobiDB-lite"/>
    </source>
</evidence>
<comment type="caution">
    <text evidence="3">The sequence shown here is derived from an EMBL/GenBank/DDBJ whole genome shotgun (WGS) entry which is preliminary data.</text>
</comment>
<name>A0A318NR34_9ACTN</name>
<dbReference type="Pfam" id="PF07228">
    <property type="entry name" value="SpoIIE"/>
    <property type="match status" value="1"/>
</dbReference>
<protein>
    <recommendedName>
        <fullName evidence="2">PPM-type phosphatase domain-containing protein</fullName>
    </recommendedName>
</protein>
<dbReference type="AlphaFoldDB" id="A0A318NR34"/>
<keyword evidence="4" id="KW-1185">Reference proteome</keyword>
<organism evidence="3 4">
    <name type="scientific">Micromonospora arborensis</name>
    <dbReference type="NCBI Taxonomy" id="2116518"/>
    <lineage>
        <taxon>Bacteria</taxon>
        <taxon>Bacillati</taxon>
        <taxon>Actinomycetota</taxon>
        <taxon>Actinomycetes</taxon>
        <taxon>Micromonosporales</taxon>
        <taxon>Micromonosporaceae</taxon>
        <taxon>Micromonospora</taxon>
    </lineage>
</organism>
<feature type="domain" description="PPM-type phosphatase" evidence="2">
    <location>
        <begin position="18"/>
        <end position="66"/>
    </location>
</feature>
<dbReference type="InterPro" id="IPR001932">
    <property type="entry name" value="PPM-type_phosphatase-like_dom"/>
</dbReference>
<dbReference type="Gene3D" id="3.60.40.10">
    <property type="entry name" value="PPM-type phosphatase domain"/>
    <property type="match status" value="1"/>
</dbReference>
<dbReference type="InterPro" id="IPR036457">
    <property type="entry name" value="PPM-type-like_dom_sf"/>
</dbReference>
<dbReference type="Proteomes" id="UP000248333">
    <property type="component" value="Unassembled WGS sequence"/>
</dbReference>
<evidence type="ECO:0000313" key="4">
    <source>
        <dbReference type="Proteomes" id="UP000248333"/>
    </source>
</evidence>
<sequence>MPPARWPAESWPSPPAGWPARPDRRAALASAAGQPPAALIDRVLQAVDGWLDGQAHDDIAVLAVRASAPG</sequence>
<feature type="region of interest" description="Disordered" evidence="1">
    <location>
        <begin position="1"/>
        <end position="30"/>
    </location>
</feature>
<evidence type="ECO:0000313" key="3">
    <source>
        <dbReference type="EMBL" id="PYC76477.1"/>
    </source>
</evidence>
<gene>
    <name evidence="3" type="ORF">C7C45_00330</name>
</gene>
<accession>A0A318NR34</accession>
<evidence type="ECO:0000259" key="2">
    <source>
        <dbReference type="Pfam" id="PF07228"/>
    </source>
</evidence>